<reference evidence="2 3" key="1">
    <citation type="submission" date="2019-01" db="EMBL/GenBank/DDBJ databases">
        <authorList>
            <consortium name="Pathogen Informatics"/>
        </authorList>
    </citation>
    <scope>NUCLEOTIDE SEQUENCE [LARGE SCALE GENOMIC DNA]</scope>
    <source>
        <strain evidence="2 3">NCTC10181</strain>
    </source>
</reference>
<sequence length="240" mass="28196">MFKWQLNPPNQDSNSESLERINTLEFQNQRLNKEKQELQNELNDANNKLREAIETYKKYNNALTKSNVYKNATETSNYKNDSGRTNALTGYGDYYDKYRFGGWFSTLYPGKTPDSVSIIQLFNLRLRNTSQGPHTFRIWYLDTTETDPSKQLKSTIETWNYNMSDGWAQGYGEIYHNPTAKTSNAHYIHSEYLVINKINDWAPNKVMFYYVMASWDKNKNQIWDLTAKQVIVSIEELDNN</sequence>
<dbReference type="EMBL" id="LR215036">
    <property type="protein sequence ID" value="VEU74804.1"/>
    <property type="molecule type" value="Genomic_DNA"/>
</dbReference>
<keyword evidence="1" id="KW-0175">Coiled coil</keyword>
<accession>A0A449B2P6</accession>
<evidence type="ECO:0000256" key="1">
    <source>
        <dbReference type="SAM" id="Coils"/>
    </source>
</evidence>
<gene>
    <name evidence="2" type="ORF">NCTC10181_00666</name>
</gene>
<dbReference type="KEGG" id="mcit:NCTC10181_00666"/>
<protein>
    <submittedName>
        <fullName evidence="2">Uncharacterized protein</fullName>
    </submittedName>
</protein>
<proteinExistence type="predicted"/>
<evidence type="ECO:0000313" key="2">
    <source>
        <dbReference type="EMBL" id="VEU74804.1"/>
    </source>
</evidence>
<feature type="coiled-coil region" evidence="1">
    <location>
        <begin position="14"/>
        <end position="62"/>
    </location>
</feature>
<name>A0A449B2P6_9BACT</name>
<dbReference type="Proteomes" id="UP000290985">
    <property type="component" value="Chromosome"/>
</dbReference>
<keyword evidence="3" id="KW-1185">Reference proteome</keyword>
<evidence type="ECO:0000313" key="3">
    <source>
        <dbReference type="Proteomes" id="UP000290985"/>
    </source>
</evidence>
<dbReference type="AlphaFoldDB" id="A0A449B2P6"/>
<organism evidence="2 3">
    <name type="scientific">Mycoplasmopsis citelli</name>
    <dbReference type="NCBI Taxonomy" id="171281"/>
    <lineage>
        <taxon>Bacteria</taxon>
        <taxon>Bacillati</taxon>
        <taxon>Mycoplasmatota</taxon>
        <taxon>Mycoplasmoidales</taxon>
        <taxon>Metamycoplasmataceae</taxon>
        <taxon>Mycoplasmopsis</taxon>
    </lineage>
</organism>
<dbReference type="RefSeq" id="WP_129725603.1">
    <property type="nucleotide sequence ID" value="NZ_LR215036.1"/>
</dbReference>